<keyword evidence="1" id="KW-0812">Transmembrane</keyword>
<name>A0A2M7W2D0_9BACT</name>
<evidence type="ECO:0000256" key="1">
    <source>
        <dbReference type="SAM" id="Phobius"/>
    </source>
</evidence>
<comment type="caution">
    <text evidence="2">The sequence shown here is derived from an EMBL/GenBank/DDBJ whole genome shotgun (WGS) entry which is preliminary data.</text>
</comment>
<accession>A0A2M7W2D0</accession>
<evidence type="ECO:0000313" key="2">
    <source>
        <dbReference type="EMBL" id="PJA14659.1"/>
    </source>
</evidence>
<organism evidence="2 3">
    <name type="scientific">Candidatus Dojkabacteria bacterium CG_4_10_14_0_2_um_filter_Dojkabacteria_WS6_41_15</name>
    <dbReference type="NCBI Taxonomy" id="2014249"/>
    <lineage>
        <taxon>Bacteria</taxon>
        <taxon>Candidatus Dojkabacteria</taxon>
    </lineage>
</organism>
<dbReference type="Proteomes" id="UP000228952">
    <property type="component" value="Unassembled WGS sequence"/>
</dbReference>
<feature type="transmembrane region" description="Helical" evidence="1">
    <location>
        <begin position="444"/>
        <end position="468"/>
    </location>
</feature>
<dbReference type="SUPFAM" id="SSF101898">
    <property type="entry name" value="NHL repeat"/>
    <property type="match status" value="1"/>
</dbReference>
<keyword evidence="1" id="KW-0472">Membrane</keyword>
<proteinExistence type="predicted"/>
<dbReference type="AlphaFoldDB" id="A0A2M7W2D0"/>
<sequence>MSLHAPFLVKQYLSSDVETGSYSRIFWYYPLDKEKAVQGGIGLFFEVLSGDVGDEIYEQITKRFWDSFTSNFYSEGFESSLKKSIKMFIQLLRNFSVEEGLDVNIVLLNAVESAQGYTLKLIAFGDSDIFVVRQGKFADMSKMVPVNASLYDLKFLEVELDKGDVLMLGNKTLLRNAFETDMLALTGIDDLLRSLEDFKDNLFGSKKLFLLAATDIGVKPEKKGSRLVEYLKKGVVVVGGLGSKAKTLLTTVMQRIKKPASSKVAIPIASGGELIIPEEPQVREEEKDDSFIVSPDDTVEILGKLDLKGVAIKEEEELLDRHVVPPPMDSLENISALTDSDDEKIEEDAHIVDPAIILPGKEVSVDDYVVSEEVTPSMVVEKSEYKELVDDASNDNEEETIPIAGNRLVDAPTLPVQGTDYVNELKARHSAFGKIARHPLTKSLLSSLSAFFAMLFNKLLSVFGKGHLIKKQKMFLTRPTSLEKPKKLQPGMIIILVALLLTAFFWAKARISRDKTEKGLLTQYQQQVALFSTFYDTNISIIDTEDTERQLELCVPEADKVYSVEKTVLAKIKTEKVRATIKILTSQVQAKVVECQTKFDRVYGIIRVKDAELITDFKVSLGNDSDISAISFRSGAIVVADKGRKAVYQINVDKKSVLKLEDPLGLVVNPITVGTGEGTLFICDKTNGVLYYSKNASGNQEGFNRVVGAEPTSIGECALVEGYAKNAYVVPTTANVVYKITAKKSGGFEAPVRYIKELLGVRSLSIDGNIYVVTSIDGKGNVTRYYGGKLDSFAIPQSADLGELTTSYTNPSSVRNLYVYDKTKNAVLSIEKPNAKHPGRGVVVKTYLFENSDKFKDIRSIMVDVNSKNQEVYMYVLSGATIWRFRL</sequence>
<protein>
    <recommendedName>
        <fullName evidence="4">PPM-type phosphatase domain-containing protein</fullName>
    </recommendedName>
</protein>
<feature type="transmembrane region" description="Helical" evidence="1">
    <location>
        <begin position="488"/>
        <end position="507"/>
    </location>
</feature>
<evidence type="ECO:0000313" key="3">
    <source>
        <dbReference type="Proteomes" id="UP000228952"/>
    </source>
</evidence>
<evidence type="ECO:0008006" key="4">
    <source>
        <dbReference type="Google" id="ProtNLM"/>
    </source>
</evidence>
<reference evidence="3" key="1">
    <citation type="submission" date="2017-09" db="EMBL/GenBank/DDBJ databases">
        <title>Depth-based differentiation of microbial function through sediment-hosted aquifers and enrichment of novel symbionts in the deep terrestrial subsurface.</title>
        <authorList>
            <person name="Probst A.J."/>
            <person name="Ladd B."/>
            <person name="Jarett J.K."/>
            <person name="Geller-Mcgrath D.E."/>
            <person name="Sieber C.M.K."/>
            <person name="Emerson J.B."/>
            <person name="Anantharaman K."/>
            <person name="Thomas B.C."/>
            <person name="Malmstrom R."/>
            <person name="Stieglmeier M."/>
            <person name="Klingl A."/>
            <person name="Woyke T."/>
            <person name="Ryan C.M."/>
            <person name="Banfield J.F."/>
        </authorList>
    </citation>
    <scope>NUCLEOTIDE SEQUENCE [LARGE SCALE GENOMIC DNA]</scope>
</reference>
<keyword evidence="1" id="KW-1133">Transmembrane helix</keyword>
<gene>
    <name evidence="2" type="ORF">COX64_01815</name>
</gene>
<dbReference type="EMBL" id="PFQB01000043">
    <property type="protein sequence ID" value="PJA14659.1"/>
    <property type="molecule type" value="Genomic_DNA"/>
</dbReference>